<sequence>MSALFLENRKDDIRSLNYQNIIENETLVLIGYGDITPYRNSKPFSAKTLYVTKCDKNFIYYWIHKNKFPNLEILYMDSHPCDPSFFCIDVSKIYLSDNYKHYNDRWGKYNNNIEIIKRDDFNNIEIIKRDDFNNIIEQLEKEEIKFEDDILRRINMLHL</sequence>
<organism evidence="1">
    <name type="scientific">Moumouvirus sp. 'Monve'</name>
    <dbReference type="NCBI Taxonomy" id="1128131"/>
    <lineage>
        <taxon>Viruses</taxon>
        <taxon>Varidnaviria</taxon>
        <taxon>Bamfordvirae</taxon>
        <taxon>Nucleocytoviricota</taxon>
        <taxon>Megaviricetes</taxon>
        <taxon>Imitervirales</taxon>
        <taxon>Mimiviridae</taxon>
        <taxon>Megamimivirinae</taxon>
        <taxon>Moumouvirus</taxon>
    </lineage>
</organism>
<dbReference type="InterPro" id="IPR043887">
    <property type="entry name" value="DUF5845"/>
</dbReference>
<reference evidence="1" key="1">
    <citation type="submission" date="2011-10" db="EMBL/GenBank/DDBJ databases">
        <title>Provirophages and transpovirons: unique mobilome of giant viruses.</title>
        <authorList>
            <person name="Desnues C."/>
            <person name="LaScola B."/>
            <person name="Yutin N."/>
            <person name="Fournous G."/>
            <person name="Koonin E."/>
            <person name="Raoult D."/>
        </authorList>
    </citation>
    <scope>NUCLEOTIDE SEQUENCE</scope>
    <source>
        <strain evidence="1">Mv13-mv</strain>
    </source>
</reference>
<accession>H2EDB0</accession>
<dbReference type="Pfam" id="PF19163">
    <property type="entry name" value="DUF5845"/>
    <property type="match status" value="1"/>
</dbReference>
<name>H2EDB0_9VIRU</name>
<dbReference type="EMBL" id="JN885995">
    <property type="protein sequence ID" value="AEX62383.1"/>
    <property type="molecule type" value="Genomic_DNA"/>
</dbReference>
<proteinExistence type="predicted"/>
<gene>
    <name evidence="1" type="ORF">mv_L178</name>
</gene>
<evidence type="ECO:0000313" key="1">
    <source>
        <dbReference type="EMBL" id="AEX62383.1"/>
    </source>
</evidence>
<protein>
    <submittedName>
        <fullName evidence="1">Uncharacterized protein</fullName>
    </submittedName>
</protein>